<dbReference type="Gene3D" id="3.50.50.60">
    <property type="entry name" value="FAD/NAD(P)-binding domain"/>
    <property type="match status" value="1"/>
</dbReference>
<evidence type="ECO:0000313" key="5">
    <source>
        <dbReference type="Proteomes" id="UP000322981"/>
    </source>
</evidence>
<comment type="caution">
    <text evidence="4">The sequence shown here is derived from an EMBL/GenBank/DDBJ whole genome shotgun (WGS) entry which is preliminary data.</text>
</comment>
<dbReference type="AlphaFoldDB" id="A0A5M8FP58"/>
<dbReference type="Proteomes" id="UP000322981">
    <property type="component" value="Unassembled WGS sequence"/>
</dbReference>
<protein>
    <submittedName>
        <fullName evidence="4">FAD-dependent oxidoreductase</fullName>
    </submittedName>
</protein>
<dbReference type="PANTHER" id="PTHR13847">
    <property type="entry name" value="SARCOSINE DEHYDROGENASE-RELATED"/>
    <property type="match status" value="1"/>
</dbReference>
<evidence type="ECO:0000259" key="3">
    <source>
        <dbReference type="Pfam" id="PF01266"/>
    </source>
</evidence>
<sequence length="471" mass="51423">MSNPKPRLRDQPRPDQSGPDQPSWRNSLADWSWQRRQPQRRDSENYYRASLAEPPSWPPLTEDIRCEAVVIGAGLLGASAALHLAESGVDTVLIEQDSVGASASGRNGGQLTPGLARWEAETMLQHFSPDEARRLWRFTAHESMDLIKALAERLALELDLKPGHLTAAIHPGHLTALQHGIEARARLGDTSAELLSREALQAHVVSAAYHGAVLDSIGGHLHPLALNLGLVHGLVSSGGRVFEQTRATAIRRRADGVEVITDGGVIQARRLVIAAHVSTHGLLAREARATIPFYSYVAVTAPIEGGSAALMPTDMALYDTSLQIDYYRRVREERLLFGGAGSGSRWSIEKARRYFEQRLHYLFPQQAAFQIDYVWSGAADLTARGATAAHCIDDSIYSVFGWSGHGVAQTVRIGKAISDAIQGRNDDFEMLCRIPQLPLPFGRHLAPIAVPIGSALLALRARLQPSKLISF</sequence>
<dbReference type="EMBL" id="VWXX01000004">
    <property type="protein sequence ID" value="KAA6186678.1"/>
    <property type="molecule type" value="Genomic_DNA"/>
</dbReference>
<dbReference type="InterPro" id="IPR006076">
    <property type="entry name" value="FAD-dep_OxRdtase"/>
</dbReference>
<keyword evidence="5" id="KW-1185">Reference proteome</keyword>
<dbReference type="OrthoDB" id="311718at2"/>
<feature type="region of interest" description="Disordered" evidence="2">
    <location>
        <begin position="1"/>
        <end position="42"/>
    </location>
</feature>
<dbReference type="InterPro" id="IPR036188">
    <property type="entry name" value="FAD/NAD-bd_sf"/>
</dbReference>
<evidence type="ECO:0000313" key="4">
    <source>
        <dbReference type="EMBL" id="KAA6186678.1"/>
    </source>
</evidence>
<evidence type="ECO:0000256" key="1">
    <source>
        <dbReference type="ARBA" id="ARBA00023002"/>
    </source>
</evidence>
<gene>
    <name evidence="4" type="ORF">F2Q65_04725</name>
</gene>
<dbReference type="RefSeq" id="WP_150090939.1">
    <property type="nucleotide sequence ID" value="NZ_JBFUOH010000052.1"/>
</dbReference>
<keyword evidence="1" id="KW-0560">Oxidoreductase</keyword>
<dbReference type="GO" id="GO:0016491">
    <property type="term" value="F:oxidoreductase activity"/>
    <property type="evidence" value="ECO:0007669"/>
    <property type="project" value="UniProtKB-KW"/>
</dbReference>
<accession>A0A5M8FP58</accession>
<dbReference type="Pfam" id="PF01266">
    <property type="entry name" value="DAO"/>
    <property type="match status" value="1"/>
</dbReference>
<reference evidence="4 5" key="1">
    <citation type="submission" date="2019-09" db="EMBL/GenBank/DDBJ databases">
        <title>Whole-genome sequence of the purple sulfur bacterium Thiohalocapsa marina DSM 19078.</title>
        <authorList>
            <person name="Kyndt J.A."/>
            <person name="Meyer T.E."/>
        </authorList>
    </citation>
    <scope>NUCLEOTIDE SEQUENCE [LARGE SCALE GENOMIC DNA]</scope>
    <source>
        <strain evidence="4 5">DSM 19078</strain>
    </source>
</reference>
<evidence type="ECO:0000256" key="2">
    <source>
        <dbReference type="SAM" id="MobiDB-lite"/>
    </source>
</evidence>
<dbReference type="GO" id="GO:0005737">
    <property type="term" value="C:cytoplasm"/>
    <property type="evidence" value="ECO:0007669"/>
    <property type="project" value="TreeGrafter"/>
</dbReference>
<feature type="domain" description="FAD dependent oxidoreductase" evidence="3">
    <location>
        <begin position="68"/>
        <end position="419"/>
    </location>
</feature>
<name>A0A5M8FP58_9GAMM</name>
<proteinExistence type="predicted"/>
<dbReference type="Gene3D" id="3.30.9.10">
    <property type="entry name" value="D-Amino Acid Oxidase, subunit A, domain 2"/>
    <property type="match status" value="1"/>
</dbReference>
<dbReference type="PANTHER" id="PTHR13847:SF281">
    <property type="entry name" value="FAD DEPENDENT OXIDOREDUCTASE DOMAIN-CONTAINING PROTEIN"/>
    <property type="match status" value="1"/>
</dbReference>
<dbReference type="SUPFAM" id="SSF51905">
    <property type="entry name" value="FAD/NAD(P)-binding domain"/>
    <property type="match status" value="1"/>
</dbReference>
<organism evidence="4 5">
    <name type="scientific">Thiohalocapsa marina</name>
    <dbReference type="NCBI Taxonomy" id="424902"/>
    <lineage>
        <taxon>Bacteria</taxon>
        <taxon>Pseudomonadati</taxon>
        <taxon>Pseudomonadota</taxon>
        <taxon>Gammaproteobacteria</taxon>
        <taxon>Chromatiales</taxon>
        <taxon>Chromatiaceae</taxon>
        <taxon>Thiohalocapsa</taxon>
    </lineage>
</organism>